<evidence type="ECO:0000259" key="2">
    <source>
        <dbReference type="Pfam" id="PF00248"/>
    </source>
</evidence>
<name>A0A6N3EFX6_CLOSY</name>
<feature type="domain" description="NADP-dependent oxidoreductase" evidence="2">
    <location>
        <begin position="17"/>
        <end position="314"/>
    </location>
</feature>
<proteinExistence type="predicted"/>
<dbReference type="PANTHER" id="PTHR43364">
    <property type="entry name" value="NADH-SPECIFIC METHYLGLYOXAL REDUCTASE-RELATED"/>
    <property type="match status" value="1"/>
</dbReference>
<sequence>MEYTYLGRTGLKVSRFCLGTMNFGTSTSEKDAFYIMDKAVDAGINFFDTADAYGGFAGEGEHGLTEKIIGKWFAQGGKRRERVILATKVFATMEAPLEGPNDEDGLSAWKVRRHMEDSLKRLQTDHVDLYYMHHIDRHVTWPEMWGVMEVLVNSGKATYIASSNFAGHDLVRAQWEADKRHFLGLVAEQHQYHLLSRLPELEVIPAARELGLGFVTYSPLAGGMLGENALKRLSGSRGENRHYSEAMIKTLTDFADFCRELGEKQSDVAMAWILKNPVVTSPLIGPRTPEHLDNILHALDVKLDDSAMKRLDEIFPGPGGEAPDSYAW</sequence>
<gene>
    <name evidence="3" type="primary">gpr_1</name>
    <name evidence="3" type="ORF">CSLFYP84_02041</name>
</gene>
<dbReference type="GO" id="GO:0005829">
    <property type="term" value="C:cytosol"/>
    <property type="evidence" value="ECO:0007669"/>
    <property type="project" value="TreeGrafter"/>
</dbReference>
<dbReference type="SUPFAM" id="SSF51430">
    <property type="entry name" value="NAD(P)-linked oxidoreductase"/>
    <property type="match status" value="1"/>
</dbReference>
<keyword evidence="1 3" id="KW-0560">Oxidoreductase</keyword>
<accession>A0A6N3EFX6</accession>
<dbReference type="EC" id="1.1.1.-" evidence="3"/>
<dbReference type="AlphaFoldDB" id="A0A6N3EFX6"/>
<dbReference type="InterPro" id="IPR036812">
    <property type="entry name" value="NAD(P)_OxRdtase_dom_sf"/>
</dbReference>
<evidence type="ECO:0000313" key="3">
    <source>
        <dbReference type="EMBL" id="VYU38419.1"/>
    </source>
</evidence>
<dbReference type="Pfam" id="PF00248">
    <property type="entry name" value="Aldo_ket_red"/>
    <property type="match status" value="1"/>
</dbReference>
<dbReference type="GO" id="GO:0016491">
    <property type="term" value="F:oxidoreductase activity"/>
    <property type="evidence" value="ECO:0007669"/>
    <property type="project" value="UniProtKB-KW"/>
</dbReference>
<evidence type="ECO:0000256" key="1">
    <source>
        <dbReference type="ARBA" id="ARBA00023002"/>
    </source>
</evidence>
<dbReference type="EMBL" id="CACRUA010000025">
    <property type="protein sequence ID" value="VYU38419.1"/>
    <property type="molecule type" value="Genomic_DNA"/>
</dbReference>
<reference evidence="3" key="1">
    <citation type="submission" date="2019-11" db="EMBL/GenBank/DDBJ databases">
        <authorList>
            <person name="Feng L."/>
        </authorList>
    </citation>
    <scope>NUCLEOTIDE SEQUENCE</scope>
    <source>
        <strain evidence="3">CsymbiosumLFYP84</strain>
    </source>
</reference>
<organism evidence="3">
    <name type="scientific">Clostridium symbiosum</name>
    <name type="common">Bacteroides symbiosus</name>
    <dbReference type="NCBI Taxonomy" id="1512"/>
    <lineage>
        <taxon>Bacteria</taxon>
        <taxon>Bacillati</taxon>
        <taxon>Bacillota</taxon>
        <taxon>Clostridia</taxon>
        <taxon>Lachnospirales</taxon>
        <taxon>Lachnospiraceae</taxon>
        <taxon>Otoolea</taxon>
    </lineage>
</organism>
<dbReference type="FunFam" id="3.20.20.100:FF:000004">
    <property type="entry name" value="Oxidoreductase, aldo/keto reductase"/>
    <property type="match status" value="1"/>
</dbReference>
<dbReference type="InterPro" id="IPR050523">
    <property type="entry name" value="AKR_Detox_Biosynth"/>
</dbReference>
<dbReference type="RefSeq" id="WP_021641462.1">
    <property type="nucleotide sequence ID" value="NZ_CACRUA010000025.1"/>
</dbReference>
<dbReference type="InterPro" id="IPR023210">
    <property type="entry name" value="NADP_OxRdtase_dom"/>
</dbReference>
<dbReference type="PANTHER" id="PTHR43364:SF5">
    <property type="entry name" value="REDUCTASE"/>
    <property type="match status" value="1"/>
</dbReference>
<dbReference type="Gene3D" id="3.20.20.100">
    <property type="entry name" value="NADP-dependent oxidoreductase domain"/>
    <property type="match status" value="1"/>
</dbReference>
<protein>
    <submittedName>
        <fullName evidence="3">L-glyceraldehyde 3-phosphate reductase</fullName>
        <ecNumber evidence="3">1.1.1.-</ecNumber>
    </submittedName>
</protein>